<evidence type="ECO:0000313" key="2">
    <source>
        <dbReference type="Proteomes" id="UP000325438"/>
    </source>
</evidence>
<sequence length="82" mass="9155">MTGMDSAAHIKPELQMALPKYAEGHSKEELVRINCQACDSNRYGLLNQPYIATSFAGIDPEVYVTCLKCGNKQVDAENWYDV</sequence>
<proteinExistence type="predicted"/>
<comment type="caution">
    <text evidence="1">The sequence shown here is derived from an EMBL/GenBank/DDBJ whole genome shotgun (WGS) entry which is preliminary data.</text>
</comment>
<gene>
    <name evidence="1" type="ORF">F0170_16545</name>
</gene>
<dbReference type="AlphaFoldDB" id="A0A5N7JVM0"/>
<accession>A0A5N7JVM0</accession>
<dbReference type="RefSeq" id="WP_152750168.1">
    <property type="nucleotide sequence ID" value="NZ_VUBA01000100.1"/>
</dbReference>
<organism evidence="1 2">
    <name type="scientific">Pseudomonas kitaguniensis</name>
    <dbReference type="NCBI Taxonomy" id="2607908"/>
    <lineage>
        <taxon>Bacteria</taxon>
        <taxon>Pseudomonadati</taxon>
        <taxon>Pseudomonadota</taxon>
        <taxon>Gammaproteobacteria</taxon>
        <taxon>Pseudomonadales</taxon>
        <taxon>Pseudomonadaceae</taxon>
        <taxon>Pseudomonas</taxon>
    </lineage>
</organism>
<protein>
    <submittedName>
        <fullName evidence="1">Uncharacterized protein</fullName>
    </submittedName>
</protein>
<dbReference type="Proteomes" id="UP000325438">
    <property type="component" value="Unassembled WGS sequence"/>
</dbReference>
<name>A0A5N7JVM0_9PSED</name>
<dbReference type="EMBL" id="VUBA01000100">
    <property type="protein sequence ID" value="MPQ85457.1"/>
    <property type="molecule type" value="Genomic_DNA"/>
</dbReference>
<reference evidence="1 2" key="1">
    <citation type="submission" date="2019-09" db="EMBL/GenBank/DDBJ databases">
        <title>The draft genomes of Allium pathogen Pseudomonas sp.</title>
        <authorList>
            <person name="Fujikawa T."/>
            <person name="Sawada H."/>
        </authorList>
    </citation>
    <scope>NUCLEOTIDE SEQUENCE [LARGE SCALE GENOMIC DNA]</scope>
    <source>
        <strain evidence="1 2">MAFF 730085</strain>
    </source>
</reference>
<evidence type="ECO:0000313" key="1">
    <source>
        <dbReference type="EMBL" id="MPQ85457.1"/>
    </source>
</evidence>